<protein>
    <recommendedName>
        <fullName evidence="1">Transglycosylase SLT domain-containing protein</fullName>
    </recommendedName>
</protein>
<dbReference type="AlphaFoldDB" id="A0A3B0UR25"/>
<dbReference type="SUPFAM" id="SSF53955">
    <property type="entry name" value="Lysozyme-like"/>
    <property type="match status" value="1"/>
</dbReference>
<feature type="domain" description="Transglycosylase SLT" evidence="1">
    <location>
        <begin position="16"/>
        <end position="64"/>
    </location>
</feature>
<dbReference type="Gene3D" id="1.10.530.10">
    <property type="match status" value="1"/>
</dbReference>
<dbReference type="Pfam" id="PF01464">
    <property type="entry name" value="SLT"/>
    <property type="match status" value="1"/>
</dbReference>
<accession>A0A3B0UR25</accession>
<sequence>MGVEAIKIPPVLAQVLNRAGDKSGVDFDYLVQTAMRESSLNPSARAQTSSAVGLFQFIESTWLEVMKLDGERLGYGKYAQAIEQNSNGNYVINNRALRNEVLALREDPQISADLAAAFTRRNGDYLSDRFGRNPSPGELYIAHFLGARGAEQMFDAGLSNPDQIAAEIFPRQAQANRSIFYDSSGAKTVREVYQSLVAKHAQTAIASAPQLSVSLNQSVPNSLQNSPQPRIGPLVQAPSSPVSFETLYKVETTAQRAPTSVIVDPGGALFVQLFGR</sequence>
<dbReference type="EMBL" id="UOEQ01000423">
    <property type="protein sequence ID" value="VAW22594.1"/>
    <property type="molecule type" value="Genomic_DNA"/>
</dbReference>
<gene>
    <name evidence="2" type="ORF">MNBD_ALPHA11-931</name>
</gene>
<evidence type="ECO:0000313" key="2">
    <source>
        <dbReference type="EMBL" id="VAW22594.1"/>
    </source>
</evidence>
<organism evidence="2">
    <name type="scientific">hydrothermal vent metagenome</name>
    <dbReference type="NCBI Taxonomy" id="652676"/>
    <lineage>
        <taxon>unclassified sequences</taxon>
        <taxon>metagenomes</taxon>
        <taxon>ecological metagenomes</taxon>
    </lineage>
</organism>
<name>A0A3B0UR25_9ZZZZ</name>
<proteinExistence type="predicted"/>
<dbReference type="InterPro" id="IPR008258">
    <property type="entry name" value="Transglycosylase_SLT_dom_1"/>
</dbReference>
<reference evidence="2" key="1">
    <citation type="submission" date="2018-06" db="EMBL/GenBank/DDBJ databases">
        <authorList>
            <person name="Zhirakovskaya E."/>
        </authorList>
    </citation>
    <scope>NUCLEOTIDE SEQUENCE</scope>
</reference>
<evidence type="ECO:0000259" key="1">
    <source>
        <dbReference type="Pfam" id="PF01464"/>
    </source>
</evidence>
<dbReference type="InterPro" id="IPR023346">
    <property type="entry name" value="Lysozyme-like_dom_sf"/>
</dbReference>